<keyword evidence="1" id="KW-0472">Membrane</keyword>
<evidence type="ECO:0000256" key="1">
    <source>
        <dbReference type="SAM" id="Phobius"/>
    </source>
</evidence>
<protein>
    <submittedName>
        <fullName evidence="2">DUF1622 domain-containing protein</fullName>
    </submittedName>
</protein>
<reference evidence="2 3" key="1">
    <citation type="submission" date="2020-03" db="EMBL/GenBank/DDBJ databases">
        <title>Leucobacter sp. nov., isolated from beetles.</title>
        <authorList>
            <person name="Hyun D.-W."/>
            <person name="Bae J.-W."/>
        </authorList>
    </citation>
    <scope>NUCLEOTIDE SEQUENCE [LARGE SCALE GENOMIC DNA]</scope>
    <source>
        <strain evidence="2 3">HDW9A</strain>
    </source>
</reference>
<evidence type="ECO:0000313" key="2">
    <source>
        <dbReference type="EMBL" id="QIM18914.1"/>
    </source>
</evidence>
<keyword evidence="3" id="KW-1185">Reference proteome</keyword>
<dbReference type="Pfam" id="PF07784">
    <property type="entry name" value="DUF1622"/>
    <property type="match status" value="1"/>
</dbReference>
<keyword evidence="1" id="KW-1133">Transmembrane helix</keyword>
<dbReference type="InterPro" id="IPR012427">
    <property type="entry name" value="DUF1622"/>
</dbReference>
<dbReference type="PANTHER" id="PTHR38468">
    <property type="entry name" value="SLL0939 PROTEIN"/>
    <property type="match status" value="1"/>
</dbReference>
<dbReference type="PANTHER" id="PTHR38468:SF1">
    <property type="entry name" value="SLL0939 PROTEIN"/>
    <property type="match status" value="1"/>
</dbReference>
<feature type="transmembrane region" description="Helical" evidence="1">
    <location>
        <begin position="81"/>
        <end position="101"/>
    </location>
</feature>
<name>A0ABX6K1D9_9MICO</name>
<dbReference type="RefSeq" id="WP_166330979.1">
    <property type="nucleotide sequence ID" value="NZ_CP049933.1"/>
</dbReference>
<sequence>METEELSAGVVSVIEIIGVVVVVVGFGIAAVLAVRALSRGKGGKAAYQTLRTSIGGSILLGLEIFVAADIIHTLSAPSLEVAAVLGLIVVIRTILSMSIQIEIDGVLPWRRALLTSGGQVLAGAITEDTRSAQ</sequence>
<dbReference type="EMBL" id="CP049933">
    <property type="protein sequence ID" value="QIM18914.1"/>
    <property type="molecule type" value="Genomic_DNA"/>
</dbReference>
<dbReference type="Proteomes" id="UP000503441">
    <property type="component" value="Chromosome"/>
</dbReference>
<keyword evidence="1" id="KW-0812">Transmembrane</keyword>
<feature type="transmembrane region" description="Helical" evidence="1">
    <location>
        <begin position="6"/>
        <end position="34"/>
    </location>
</feature>
<organism evidence="2 3">
    <name type="scientific">Leucobacter coleopterorum</name>
    <dbReference type="NCBI Taxonomy" id="2714933"/>
    <lineage>
        <taxon>Bacteria</taxon>
        <taxon>Bacillati</taxon>
        <taxon>Actinomycetota</taxon>
        <taxon>Actinomycetes</taxon>
        <taxon>Micrococcales</taxon>
        <taxon>Microbacteriaceae</taxon>
        <taxon>Leucobacter</taxon>
    </lineage>
</organism>
<gene>
    <name evidence="2" type="ORF">G7066_10540</name>
</gene>
<accession>A0ABX6K1D9</accession>
<feature type="transmembrane region" description="Helical" evidence="1">
    <location>
        <begin position="54"/>
        <end position="75"/>
    </location>
</feature>
<proteinExistence type="predicted"/>
<evidence type="ECO:0000313" key="3">
    <source>
        <dbReference type="Proteomes" id="UP000503441"/>
    </source>
</evidence>